<proteinExistence type="predicted"/>
<keyword evidence="6" id="KW-1185">Reference proteome</keyword>
<dbReference type="InterPro" id="IPR018060">
    <property type="entry name" value="HTH_AraC"/>
</dbReference>
<sequence length="284" mass="33200">MFEDRVISKIKDNSCIKHESYCSADLALFKPECFAYGETTFDCFHFILPKEYIPPIFVDKKEKNLYKAHIFSTNPDQVINVCQQNSTEKIDYLAMFIEKKKLQELSKDAFNRSKISFDNANNYLSSILLHHINLFIDECKTRQSGYQFVIDSIAIQISINVLRELKNNLPNQHEKRHYSSRIDINKAIDFLWENTATDFSLETLCKVSNLSPYYFSRLFKDSTGKTPYEYYMDLKINKAVDLFKSKKYSITEVSYMLGFSNHSHFTSVFKRKTGITPSTFIKSL</sequence>
<evidence type="ECO:0000259" key="4">
    <source>
        <dbReference type="PROSITE" id="PS01124"/>
    </source>
</evidence>
<gene>
    <name evidence="5" type="ORF">Bccel_2705</name>
</gene>
<dbReference type="Pfam" id="PF12833">
    <property type="entry name" value="HTH_18"/>
    <property type="match status" value="1"/>
</dbReference>
<dbReference type="PROSITE" id="PS01124">
    <property type="entry name" value="HTH_ARAC_FAMILY_2"/>
    <property type="match status" value="1"/>
</dbReference>
<dbReference type="Proteomes" id="UP000036923">
    <property type="component" value="Unassembled WGS sequence"/>
</dbReference>
<dbReference type="InterPro" id="IPR020449">
    <property type="entry name" value="Tscrpt_reg_AraC-type_HTH"/>
</dbReference>
<protein>
    <submittedName>
        <fullName evidence="5">Transcriptional regulator with only HTH domain, AraC family</fullName>
    </submittedName>
</protein>
<name>A0A0L6JNS6_9FIRM</name>
<dbReference type="PANTHER" id="PTHR43280:SF28">
    <property type="entry name" value="HTH-TYPE TRANSCRIPTIONAL ACTIVATOR RHAS"/>
    <property type="match status" value="1"/>
</dbReference>
<dbReference type="STRING" id="398512.Bccel_2705"/>
<dbReference type="GO" id="GO:0003700">
    <property type="term" value="F:DNA-binding transcription factor activity"/>
    <property type="evidence" value="ECO:0007669"/>
    <property type="project" value="InterPro"/>
</dbReference>
<dbReference type="eggNOG" id="COG2207">
    <property type="taxonomic scope" value="Bacteria"/>
</dbReference>
<keyword evidence="1" id="KW-0805">Transcription regulation</keyword>
<dbReference type="Gene3D" id="1.10.10.60">
    <property type="entry name" value="Homeodomain-like"/>
    <property type="match status" value="2"/>
</dbReference>
<keyword evidence="2" id="KW-0238">DNA-binding</keyword>
<feature type="domain" description="HTH araC/xylS-type" evidence="4">
    <location>
        <begin position="185"/>
        <end position="283"/>
    </location>
</feature>
<accession>A0A0L6JNS6</accession>
<dbReference type="EMBL" id="LGTC01000001">
    <property type="protein sequence ID" value="KNY27434.1"/>
    <property type="molecule type" value="Genomic_DNA"/>
</dbReference>
<evidence type="ECO:0000256" key="2">
    <source>
        <dbReference type="ARBA" id="ARBA00023125"/>
    </source>
</evidence>
<keyword evidence="3" id="KW-0804">Transcription</keyword>
<organism evidence="5 6">
    <name type="scientific">Pseudobacteroides cellulosolvens ATCC 35603 = DSM 2933</name>
    <dbReference type="NCBI Taxonomy" id="398512"/>
    <lineage>
        <taxon>Bacteria</taxon>
        <taxon>Bacillati</taxon>
        <taxon>Bacillota</taxon>
        <taxon>Clostridia</taxon>
        <taxon>Eubacteriales</taxon>
        <taxon>Oscillospiraceae</taxon>
        <taxon>Pseudobacteroides</taxon>
    </lineage>
</organism>
<evidence type="ECO:0000313" key="5">
    <source>
        <dbReference type="EMBL" id="KNY27434.1"/>
    </source>
</evidence>
<dbReference type="SMART" id="SM00342">
    <property type="entry name" value="HTH_ARAC"/>
    <property type="match status" value="1"/>
</dbReference>
<dbReference type="PANTHER" id="PTHR43280">
    <property type="entry name" value="ARAC-FAMILY TRANSCRIPTIONAL REGULATOR"/>
    <property type="match status" value="1"/>
</dbReference>
<evidence type="ECO:0000256" key="3">
    <source>
        <dbReference type="ARBA" id="ARBA00023163"/>
    </source>
</evidence>
<dbReference type="GO" id="GO:0043565">
    <property type="term" value="F:sequence-specific DNA binding"/>
    <property type="evidence" value="ECO:0007669"/>
    <property type="project" value="InterPro"/>
</dbReference>
<dbReference type="PRINTS" id="PR00032">
    <property type="entry name" value="HTHARAC"/>
</dbReference>
<evidence type="ECO:0000313" key="6">
    <source>
        <dbReference type="Proteomes" id="UP000036923"/>
    </source>
</evidence>
<evidence type="ECO:0000256" key="1">
    <source>
        <dbReference type="ARBA" id="ARBA00023015"/>
    </source>
</evidence>
<dbReference type="InterPro" id="IPR009057">
    <property type="entry name" value="Homeodomain-like_sf"/>
</dbReference>
<dbReference type="RefSeq" id="WP_036944109.1">
    <property type="nucleotide sequence ID" value="NZ_JQKC01000025.1"/>
</dbReference>
<comment type="caution">
    <text evidence="5">The sequence shown here is derived from an EMBL/GenBank/DDBJ whole genome shotgun (WGS) entry which is preliminary data.</text>
</comment>
<dbReference type="AlphaFoldDB" id="A0A0L6JNS6"/>
<dbReference type="SUPFAM" id="SSF46689">
    <property type="entry name" value="Homeodomain-like"/>
    <property type="match status" value="2"/>
</dbReference>
<reference evidence="6" key="1">
    <citation type="submission" date="2015-07" db="EMBL/GenBank/DDBJ databases">
        <title>Near-Complete Genome Sequence of the Cellulolytic Bacterium Bacteroides (Pseudobacteroides) cellulosolvens ATCC 35603.</title>
        <authorList>
            <person name="Dassa B."/>
            <person name="Utturkar S.M."/>
            <person name="Klingeman D.M."/>
            <person name="Hurt R.A."/>
            <person name="Keller M."/>
            <person name="Xu J."/>
            <person name="Reddy Y.H.K."/>
            <person name="Borovok I."/>
            <person name="Grinberg I.R."/>
            <person name="Lamed R."/>
            <person name="Zhivin O."/>
            <person name="Bayer E.A."/>
            <person name="Brown S.D."/>
        </authorList>
    </citation>
    <scope>NUCLEOTIDE SEQUENCE [LARGE SCALE GENOMIC DNA]</scope>
    <source>
        <strain evidence="6">DSM 2933</strain>
    </source>
</reference>
<dbReference type="OrthoDB" id="324626at2"/>